<dbReference type="EnsemblMetazoa" id="G18268.1">
    <property type="protein sequence ID" value="G18268.1:cds"/>
    <property type="gene ID" value="G18268"/>
</dbReference>
<dbReference type="Gene3D" id="2.170.300.10">
    <property type="entry name" value="Tie2 ligand-binding domain superfamily"/>
    <property type="match status" value="1"/>
</dbReference>
<feature type="transmembrane region" description="Helical" evidence="1">
    <location>
        <begin position="182"/>
        <end position="204"/>
    </location>
</feature>
<dbReference type="AlphaFoldDB" id="A0A8W8JFY2"/>
<evidence type="ECO:0000313" key="2">
    <source>
        <dbReference type="EnsemblMetazoa" id="G18268.1:cds"/>
    </source>
</evidence>
<accession>A0A8W8JFY2</accession>
<dbReference type="Proteomes" id="UP000005408">
    <property type="component" value="Unassembled WGS sequence"/>
</dbReference>
<dbReference type="OrthoDB" id="6154121at2759"/>
<evidence type="ECO:0000313" key="3">
    <source>
        <dbReference type="Proteomes" id="UP000005408"/>
    </source>
</evidence>
<evidence type="ECO:0000256" key="1">
    <source>
        <dbReference type="SAM" id="Phobius"/>
    </source>
</evidence>
<protein>
    <submittedName>
        <fullName evidence="2">Uncharacterized protein</fullName>
    </submittedName>
</protein>
<feature type="transmembrane region" description="Helical" evidence="1">
    <location>
        <begin position="7"/>
        <end position="24"/>
    </location>
</feature>
<keyword evidence="1" id="KW-0812">Transmembrane</keyword>
<reference evidence="2" key="1">
    <citation type="submission" date="2022-08" db="UniProtKB">
        <authorList>
            <consortium name="EnsemblMetazoa"/>
        </authorList>
    </citation>
    <scope>IDENTIFICATION</scope>
    <source>
        <strain evidence="2">05x7-T-G4-1.051#20</strain>
    </source>
</reference>
<keyword evidence="1" id="KW-0472">Membrane</keyword>
<proteinExistence type="predicted"/>
<dbReference type="OMA" id="DECNCKE"/>
<name>A0A8W8JFY2_MAGGI</name>
<keyword evidence="1" id="KW-1133">Transmembrane helix</keyword>
<sequence length="219" mass="23999">MAAQKGVYVYVLLCTGCVLLFVGLSRQTPASFQDNTTGIHCKTWDASFSKCKECHNGFFGFNCTLQCRYPSYGSACQDECNCKETFCNPMTGCKDGSPTLPPKSTSTIIEKISVTRIMTLKTTAACSVGFFGSSCEKPCRYPSFGLHCQSECICSEEKCDHVVGCNETSTLCNSEEGHKLPALMYSTVVLSVWAILQISIYLYLALHSSSAIQFNISYT</sequence>
<organism evidence="2 3">
    <name type="scientific">Magallana gigas</name>
    <name type="common">Pacific oyster</name>
    <name type="synonym">Crassostrea gigas</name>
    <dbReference type="NCBI Taxonomy" id="29159"/>
    <lineage>
        <taxon>Eukaryota</taxon>
        <taxon>Metazoa</taxon>
        <taxon>Spiralia</taxon>
        <taxon>Lophotrochozoa</taxon>
        <taxon>Mollusca</taxon>
        <taxon>Bivalvia</taxon>
        <taxon>Autobranchia</taxon>
        <taxon>Pteriomorphia</taxon>
        <taxon>Ostreida</taxon>
        <taxon>Ostreoidea</taxon>
        <taxon>Ostreidae</taxon>
        <taxon>Magallana</taxon>
    </lineage>
</organism>
<keyword evidence="3" id="KW-1185">Reference proteome</keyword>